<feature type="compositionally biased region" description="Polar residues" evidence="1">
    <location>
        <begin position="81"/>
        <end position="92"/>
    </location>
</feature>
<dbReference type="Proteomes" id="UP000735302">
    <property type="component" value="Unassembled WGS sequence"/>
</dbReference>
<feature type="region of interest" description="Disordered" evidence="1">
    <location>
        <begin position="24"/>
        <end position="92"/>
    </location>
</feature>
<comment type="caution">
    <text evidence="2">The sequence shown here is derived from an EMBL/GenBank/DDBJ whole genome shotgun (WGS) entry which is preliminary data.</text>
</comment>
<evidence type="ECO:0000313" key="3">
    <source>
        <dbReference type="Proteomes" id="UP000735302"/>
    </source>
</evidence>
<organism evidence="2 3">
    <name type="scientific">Plakobranchus ocellatus</name>
    <dbReference type="NCBI Taxonomy" id="259542"/>
    <lineage>
        <taxon>Eukaryota</taxon>
        <taxon>Metazoa</taxon>
        <taxon>Spiralia</taxon>
        <taxon>Lophotrochozoa</taxon>
        <taxon>Mollusca</taxon>
        <taxon>Gastropoda</taxon>
        <taxon>Heterobranchia</taxon>
        <taxon>Euthyneura</taxon>
        <taxon>Panpulmonata</taxon>
        <taxon>Sacoglossa</taxon>
        <taxon>Placobranchoidea</taxon>
        <taxon>Plakobranchidae</taxon>
        <taxon>Plakobranchus</taxon>
    </lineage>
</organism>
<name>A0AAV4AJJ8_9GAST</name>
<dbReference type="AlphaFoldDB" id="A0AAV4AJJ8"/>
<evidence type="ECO:0000313" key="2">
    <source>
        <dbReference type="EMBL" id="GFO06419.1"/>
    </source>
</evidence>
<keyword evidence="3" id="KW-1185">Reference proteome</keyword>
<sequence>MPSLTRSFKEIIAVPPMRLTNLMTVPPTRSICNGSPPGENPEAPPSEPCANRDLQRSNQTNPQRDPALAGCGLCGHDSERNSLTPKSKTFER</sequence>
<gene>
    <name evidence="2" type="ORF">PoB_003292400</name>
</gene>
<evidence type="ECO:0000256" key="1">
    <source>
        <dbReference type="SAM" id="MobiDB-lite"/>
    </source>
</evidence>
<protein>
    <submittedName>
        <fullName evidence="2">Uncharacterized protein</fullName>
    </submittedName>
</protein>
<reference evidence="2 3" key="1">
    <citation type="journal article" date="2021" name="Elife">
        <title>Chloroplast acquisition without the gene transfer in kleptoplastic sea slugs, Plakobranchus ocellatus.</title>
        <authorList>
            <person name="Maeda T."/>
            <person name="Takahashi S."/>
            <person name="Yoshida T."/>
            <person name="Shimamura S."/>
            <person name="Takaki Y."/>
            <person name="Nagai Y."/>
            <person name="Toyoda A."/>
            <person name="Suzuki Y."/>
            <person name="Arimoto A."/>
            <person name="Ishii H."/>
            <person name="Satoh N."/>
            <person name="Nishiyama T."/>
            <person name="Hasebe M."/>
            <person name="Maruyama T."/>
            <person name="Minagawa J."/>
            <person name="Obokata J."/>
            <person name="Shigenobu S."/>
        </authorList>
    </citation>
    <scope>NUCLEOTIDE SEQUENCE [LARGE SCALE GENOMIC DNA]</scope>
</reference>
<dbReference type="EMBL" id="BLXT01003772">
    <property type="protein sequence ID" value="GFO06419.1"/>
    <property type="molecule type" value="Genomic_DNA"/>
</dbReference>
<proteinExistence type="predicted"/>
<accession>A0AAV4AJJ8</accession>
<feature type="compositionally biased region" description="Pro residues" evidence="1">
    <location>
        <begin position="38"/>
        <end position="47"/>
    </location>
</feature>